<keyword evidence="2" id="KW-0472">Membrane</keyword>
<feature type="transmembrane region" description="Helical" evidence="2">
    <location>
        <begin position="40"/>
        <end position="60"/>
    </location>
</feature>
<dbReference type="AlphaFoldDB" id="A0A973A8J5"/>
<evidence type="ECO:0000256" key="1">
    <source>
        <dbReference type="SAM" id="MobiDB-lite"/>
    </source>
</evidence>
<dbReference type="GO" id="GO:0015627">
    <property type="term" value="C:type II protein secretion system complex"/>
    <property type="evidence" value="ECO:0007669"/>
    <property type="project" value="InterPro"/>
</dbReference>
<accession>A0A973A8J5</accession>
<evidence type="ECO:0000256" key="2">
    <source>
        <dbReference type="SAM" id="Phobius"/>
    </source>
</evidence>
<keyword evidence="2" id="KW-1133">Transmembrane helix</keyword>
<dbReference type="InterPro" id="IPR032389">
    <property type="entry name" value="GspB_C"/>
</dbReference>
<proteinExistence type="predicted"/>
<reference evidence="4" key="1">
    <citation type="submission" date="2020-05" db="EMBL/GenBank/DDBJ databases">
        <title>Sulfur intermediates as new biogeochemical hubs in an aquatic model microbial ecosystem.</title>
        <authorList>
            <person name="Vigneron A."/>
        </authorList>
    </citation>
    <scope>NUCLEOTIDE SEQUENCE</scope>
    <source>
        <strain evidence="4">Bin.250</strain>
    </source>
</reference>
<evidence type="ECO:0000313" key="5">
    <source>
        <dbReference type="Proteomes" id="UP000754644"/>
    </source>
</evidence>
<feature type="region of interest" description="Disordered" evidence="1">
    <location>
        <begin position="92"/>
        <end position="114"/>
    </location>
</feature>
<feature type="domain" description="Type II secretion system protein GspB C-terminal" evidence="3">
    <location>
        <begin position="142"/>
        <end position="197"/>
    </location>
</feature>
<name>A0A973A8J5_9GAMM</name>
<dbReference type="Proteomes" id="UP000754644">
    <property type="component" value="Unassembled WGS sequence"/>
</dbReference>
<organism evidence="4 5">
    <name type="scientific">SAR86 cluster bacterium</name>
    <dbReference type="NCBI Taxonomy" id="2030880"/>
    <lineage>
        <taxon>Bacteria</taxon>
        <taxon>Pseudomonadati</taxon>
        <taxon>Pseudomonadota</taxon>
        <taxon>Gammaproteobacteria</taxon>
        <taxon>SAR86 cluster</taxon>
    </lineage>
</organism>
<comment type="caution">
    <text evidence="4">The sequence shown here is derived from an EMBL/GenBank/DDBJ whole genome shotgun (WGS) entry which is preliminary data.</text>
</comment>
<sequence>MSYILDALQKSEQQRKNQNTPDLMTVHPTDHPSTIYKMPWVAITVSLIMLNLTGIGLWLFQNSNNSPTLATETATAFESSAPLVGMTTATDATKPREPTYAPEPSADPEQRITPADYTDLDSNRIIAPQRISELPDDIQRQIPDLVFSSHLYSDDFRLVNINGRMMRENEYIAPELRLVEITEDGVILDFREYRFTMSVMQDWAFD</sequence>
<evidence type="ECO:0000259" key="3">
    <source>
        <dbReference type="Pfam" id="PF16537"/>
    </source>
</evidence>
<gene>
    <name evidence="4" type="ORF">HQ497_10850</name>
</gene>
<keyword evidence="2" id="KW-0812">Transmembrane</keyword>
<dbReference type="Pfam" id="PF16537">
    <property type="entry name" value="T2SSB"/>
    <property type="match status" value="1"/>
</dbReference>
<protein>
    <submittedName>
        <fullName evidence="4">General secretion pathway protein GspB</fullName>
    </submittedName>
</protein>
<evidence type="ECO:0000313" key="4">
    <source>
        <dbReference type="EMBL" id="NQV65849.1"/>
    </source>
</evidence>
<dbReference type="EMBL" id="JABMOJ010000410">
    <property type="protein sequence ID" value="NQV65849.1"/>
    <property type="molecule type" value="Genomic_DNA"/>
</dbReference>